<dbReference type="Proteomes" id="UP001053296">
    <property type="component" value="Chromosome"/>
</dbReference>
<gene>
    <name evidence="1" type="ORF">PSDVSF_11800</name>
</gene>
<protein>
    <recommendedName>
        <fullName evidence="3">Solute-binding protein family 3/N-terminal domain-containing protein</fullName>
    </recommendedName>
</protein>
<keyword evidence="2" id="KW-1185">Reference proteome</keyword>
<proteinExistence type="predicted"/>
<dbReference type="Gene3D" id="3.40.190.10">
    <property type="entry name" value="Periplasmic binding protein-like II"/>
    <property type="match status" value="2"/>
</dbReference>
<organism evidence="1 2">
    <name type="scientific">Pseudodesulfovibrio sediminis</name>
    <dbReference type="NCBI Taxonomy" id="2810563"/>
    <lineage>
        <taxon>Bacteria</taxon>
        <taxon>Pseudomonadati</taxon>
        <taxon>Thermodesulfobacteriota</taxon>
        <taxon>Desulfovibrionia</taxon>
        <taxon>Desulfovibrionales</taxon>
        <taxon>Desulfovibrionaceae</taxon>
    </lineage>
</organism>
<dbReference type="SUPFAM" id="SSF53850">
    <property type="entry name" value="Periplasmic binding protein-like II"/>
    <property type="match status" value="1"/>
</dbReference>
<dbReference type="EMBL" id="AP024485">
    <property type="protein sequence ID" value="BCS87938.1"/>
    <property type="molecule type" value="Genomic_DNA"/>
</dbReference>
<accession>A0ABN6ENT0</accession>
<sequence length="171" mass="19608">MVTVPTPERLQYANTHEHPFYIKKQTIFTSADHPKLEQIKAIQSLEDIKNLDLTVVTYVGNGWNEQNIVAHGIRTYHAPYLKNVWRMLANKRGDIAIEWPVAAWSFIEESGLSKDIVQTDVSFAPMSFHLLISKQYAISKRLSEFDAVILQMKRDGTIDAIVERYMGMSQP</sequence>
<name>A0ABN6ENT0_9BACT</name>
<evidence type="ECO:0008006" key="3">
    <source>
        <dbReference type="Google" id="ProtNLM"/>
    </source>
</evidence>
<evidence type="ECO:0000313" key="1">
    <source>
        <dbReference type="EMBL" id="BCS87938.1"/>
    </source>
</evidence>
<reference evidence="1" key="1">
    <citation type="journal article" date="2022" name="Arch. Microbiol.">
        <title>Pseudodesulfovibrio sediminis sp. nov., a mesophilic and neutrophilic sulfate-reducing bacterium isolated from sediment of a brackish lake.</title>
        <authorList>
            <person name="Takahashi A."/>
            <person name="Kojima H."/>
            <person name="Watanabe M."/>
            <person name="Fukui M."/>
        </authorList>
    </citation>
    <scope>NUCLEOTIDE SEQUENCE</scope>
    <source>
        <strain evidence="1">SF6</strain>
    </source>
</reference>
<evidence type="ECO:0000313" key="2">
    <source>
        <dbReference type="Proteomes" id="UP001053296"/>
    </source>
</evidence>